<keyword evidence="6 9" id="KW-1133">Transmembrane helix</keyword>
<comment type="caution">
    <text evidence="11">The sequence shown here is derived from an EMBL/GenBank/DDBJ whole genome shotgun (WGS) entry which is preliminary data.</text>
</comment>
<dbReference type="OrthoDB" id="5245163at2"/>
<keyword evidence="8 9" id="KW-0472">Membrane</keyword>
<feature type="region of interest" description="Disordered" evidence="10">
    <location>
        <begin position="46"/>
        <end position="66"/>
    </location>
</feature>
<keyword evidence="2 9" id="KW-0813">Transport</keyword>
<comment type="subcellular location">
    <subcellularLocation>
        <location evidence="1 9">Cell membrane</location>
        <topology evidence="1 9">Single-pass membrane protein</topology>
    </subcellularLocation>
</comment>
<gene>
    <name evidence="9" type="primary">tatA</name>
    <name evidence="11" type="ORF">C8N24_3921</name>
</gene>
<dbReference type="HAMAP" id="MF_00236">
    <property type="entry name" value="TatA_E"/>
    <property type="match status" value="1"/>
</dbReference>
<evidence type="ECO:0000256" key="9">
    <source>
        <dbReference type="HAMAP-Rule" id="MF_00236"/>
    </source>
</evidence>
<keyword evidence="4 9" id="KW-0812">Transmembrane</keyword>
<dbReference type="Pfam" id="PF02416">
    <property type="entry name" value="TatA_B_E"/>
    <property type="match status" value="1"/>
</dbReference>
<evidence type="ECO:0000313" key="12">
    <source>
        <dbReference type="Proteomes" id="UP000278962"/>
    </source>
</evidence>
<comment type="function">
    <text evidence="9">Part of the twin-arginine translocation (Tat) system that transports large folded proteins containing a characteristic twin-arginine motif in their signal peptide across membranes. TatA could form the protein-conducting channel of the Tat system.</text>
</comment>
<dbReference type="InterPro" id="IPR003369">
    <property type="entry name" value="TatA/B/E"/>
</dbReference>
<dbReference type="InterPro" id="IPR006312">
    <property type="entry name" value="TatA/E"/>
</dbReference>
<evidence type="ECO:0000256" key="7">
    <source>
        <dbReference type="ARBA" id="ARBA00023010"/>
    </source>
</evidence>
<proteinExistence type="inferred from homology"/>
<dbReference type="EMBL" id="RBIL01000001">
    <property type="protein sequence ID" value="RKQ94045.1"/>
    <property type="molecule type" value="Genomic_DNA"/>
</dbReference>
<dbReference type="NCBIfam" id="NF011430">
    <property type="entry name" value="PRK14861.1"/>
    <property type="match status" value="1"/>
</dbReference>
<accession>A0A660LIC2</accession>
<dbReference type="GO" id="GO:0008320">
    <property type="term" value="F:protein transmembrane transporter activity"/>
    <property type="evidence" value="ECO:0007669"/>
    <property type="project" value="UniProtKB-UniRule"/>
</dbReference>
<organism evidence="11 12">
    <name type="scientific">Solirubrobacter pauli</name>
    <dbReference type="NCBI Taxonomy" id="166793"/>
    <lineage>
        <taxon>Bacteria</taxon>
        <taxon>Bacillati</taxon>
        <taxon>Actinomycetota</taxon>
        <taxon>Thermoleophilia</taxon>
        <taxon>Solirubrobacterales</taxon>
        <taxon>Solirubrobacteraceae</taxon>
        <taxon>Solirubrobacter</taxon>
    </lineage>
</organism>
<dbReference type="AlphaFoldDB" id="A0A660LIC2"/>
<dbReference type="GO" id="GO:0033281">
    <property type="term" value="C:TAT protein transport complex"/>
    <property type="evidence" value="ECO:0007669"/>
    <property type="project" value="UniProtKB-UniRule"/>
</dbReference>
<dbReference type="RefSeq" id="WP_121252707.1">
    <property type="nucleotide sequence ID" value="NZ_RBIL01000001.1"/>
</dbReference>
<keyword evidence="5 9" id="KW-0653">Protein transport</keyword>
<dbReference type="GO" id="GO:0043953">
    <property type="term" value="P:protein transport by the Tat complex"/>
    <property type="evidence" value="ECO:0007669"/>
    <property type="project" value="UniProtKB-UniRule"/>
</dbReference>
<evidence type="ECO:0000256" key="1">
    <source>
        <dbReference type="ARBA" id="ARBA00004162"/>
    </source>
</evidence>
<comment type="similarity">
    <text evidence="9">Belongs to the TatA/E family.</text>
</comment>
<keyword evidence="12" id="KW-1185">Reference proteome</keyword>
<keyword evidence="7 9" id="KW-0811">Translocation</keyword>
<evidence type="ECO:0000256" key="4">
    <source>
        <dbReference type="ARBA" id="ARBA00022692"/>
    </source>
</evidence>
<comment type="subunit">
    <text evidence="9">The Tat system comprises two distinct complexes: a TatABC complex, containing multiple copies of TatA, TatB and TatC subunits, and a separate TatA complex, containing only TatA subunits. Substrates initially bind to the TatABC complex, which probably triggers association of the separate TatA complex to form the active translocon.</text>
</comment>
<evidence type="ECO:0000256" key="5">
    <source>
        <dbReference type="ARBA" id="ARBA00022927"/>
    </source>
</evidence>
<evidence type="ECO:0000256" key="10">
    <source>
        <dbReference type="SAM" id="MobiDB-lite"/>
    </source>
</evidence>
<dbReference type="Proteomes" id="UP000278962">
    <property type="component" value="Unassembled WGS sequence"/>
</dbReference>
<dbReference type="Gene3D" id="1.20.5.3310">
    <property type="match status" value="1"/>
</dbReference>
<evidence type="ECO:0000256" key="3">
    <source>
        <dbReference type="ARBA" id="ARBA00022475"/>
    </source>
</evidence>
<reference evidence="11 12" key="1">
    <citation type="submission" date="2018-10" db="EMBL/GenBank/DDBJ databases">
        <title>Genomic Encyclopedia of Archaeal and Bacterial Type Strains, Phase II (KMG-II): from individual species to whole genera.</title>
        <authorList>
            <person name="Goeker M."/>
        </authorList>
    </citation>
    <scope>NUCLEOTIDE SEQUENCE [LARGE SCALE GENOMIC DNA]</scope>
    <source>
        <strain evidence="11 12">DSM 14954</strain>
    </source>
</reference>
<protein>
    <recommendedName>
        <fullName evidence="9">Sec-independent protein translocase protein TatA</fullName>
    </recommendedName>
</protein>
<dbReference type="PANTHER" id="PTHR42982:SF1">
    <property type="entry name" value="SEC-INDEPENDENT PROTEIN TRANSLOCASE PROTEIN TATA"/>
    <property type="match status" value="1"/>
</dbReference>
<dbReference type="PANTHER" id="PTHR42982">
    <property type="entry name" value="SEC-INDEPENDENT PROTEIN TRANSLOCASE PROTEIN TATA"/>
    <property type="match status" value="1"/>
</dbReference>
<keyword evidence="3 9" id="KW-1003">Cell membrane</keyword>
<name>A0A660LIC2_9ACTN</name>
<sequence>MPFAGNIGIGEIAIVLVIALIVLGPKRLPDAGRALGRGMKEFRDSLSGVARRDDDDELDTPLTRAK</sequence>
<evidence type="ECO:0000256" key="8">
    <source>
        <dbReference type="ARBA" id="ARBA00023136"/>
    </source>
</evidence>
<feature type="transmembrane region" description="Helical" evidence="9">
    <location>
        <begin position="6"/>
        <end position="23"/>
    </location>
</feature>
<evidence type="ECO:0000313" key="11">
    <source>
        <dbReference type="EMBL" id="RKQ94045.1"/>
    </source>
</evidence>
<dbReference type="PRINTS" id="PR01506">
    <property type="entry name" value="TATBPROTEIN"/>
</dbReference>
<evidence type="ECO:0000256" key="2">
    <source>
        <dbReference type="ARBA" id="ARBA00022448"/>
    </source>
</evidence>
<evidence type="ECO:0000256" key="6">
    <source>
        <dbReference type="ARBA" id="ARBA00022989"/>
    </source>
</evidence>